<evidence type="ECO:0000256" key="3">
    <source>
        <dbReference type="ARBA" id="ARBA00012824"/>
    </source>
</evidence>
<organism evidence="7 8">
    <name type="scientific">Dictyobacter formicarum</name>
    <dbReference type="NCBI Taxonomy" id="2778368"/>
    <lineage>
        <taxon>Bacteria</taxon>
        <taxon>Bacillati</taxon>
        <taxon>Chloroflexota</taxon>
        <taxon>Ktedonobacteria</taxon>
        <taxon>Ktedonobacterales</taxon>
        <taxon>Dictyobacteraceae</taxon>
        <taxon>Dictyobacter</taxon>
    </lineage>
</organism>
<feature type="domain" description="Chorismate-utilising enzyme C-terminal" evidence="6">
    <location>
        <begin position="232"/>
        <end position="485"/>
    </location>
</feature>
<evidence type="ECO:0000256" key="5">
    <source>
        <dbReference type="ARBA" id="ARBA00041564"/>
    </source>
</evidence>
<dbReference type="InterPro" id="IPR004561">
    <property type="entry name" value="IsoChor_synthase"/>
</dbReference>
<comment type="catalytic activity">
    <reaction evidence="1">
        <text>chorismate = isochorismate</text>
        <dbReference type="Rhea" id="RHEA:18985"/>
        <dbReference type="ChEBI" id="CHEBI:29748"/>
        <dbReference type="ChEBI" id="CHEBI:29780"/>
        <dbReference type="EC" id="5.4.4.2"/>
    </reaction>
</comment>
<dbReference type="InterPro" id="IPR005801">
    <property type="entry name" value="ADC_synthase"/>
</dbReference>
<comment type="caution">
    <text evidence="7">The sequence shown here is derived from an EMBL/GenBank/DDBJ whole genome shotgun (WGS) entry which is preliminary data.</text>
</comment>
<keyword evidence="8" id="KW-1185">Reference proteome</keyword>
<dbReference type="EMBL" id="BNJJ01000016">
    <property type="protein sequence ID" value="GHO87328.1"/>
    <property type="molecule type" value="Genomic_DNA"/>
</dbReference>
<accession>A0ABQ3VNE4</accession>
<keyword evidence="4" id="KW-0413">Isomerase</keyword>
<sequence length="497" mass="54709">MDITFTDNAYNTNHSGSPLYDRDHLVTTFQQARERAHQLERPILVSITLPMIVHDPQLLFTIFQHLDLGNRFFWARSADKRALVGVGEAMTIETTGSERVTTAAAAWRELRQHAIIEKISSNLPPYTSGPVLLGGFTFDTLTPHTALWEGFPAGLLILPFLLFHSDEDKAALTINALIGADDDVEQRADQVAKTLQRLALVLQNGIDQLAAEDGAAVEKKPGEMVVHDMLSAEQWKEQVAQAVKKIRSGAFEKVVLARGVQVEQEDEFDVDDTLQRLSQSYPSAYVFAIQRGTRYFMGATPERLVCSEDGQIQTMALAGSAPRGASEEEDHRFGEELLKSEKNQGEHHFVVTTIHDALYSLCSRVWVADAPRLLKLKNIQHLETPIMGNLKPGHSILEAIEDLHPTPAVGGYPRLPALAAIREDEHLDRGWYAGPIGWIGTGGNGEFAVALRSGLVDGQRATLFAGCGIVADSDPESEYQESCLKLQVMLRGLGGDM</sequence>
<evidence type="ECO:0000256" key="2">
    <source>
        <dbReference type="ARBA" id="ARBA00005297"/>
    </source>
</evidence>
<evidence type="ECO:0000256" key="1">
    <source>
        <dbReference type="ARBA" id="ARBA00000799"/>
    </source>
</evidence>
<dbReference type="InterPro" id="IPR015890">
    <property type="entry name" value="Chorismate_C"/>
</dbReference>
<name>A0ABQ3VNE4_9CHLR</name>
<dbReference type="PANTHER" id="PTHR42839:SF1">
    <property type="entry name" value="ISOCHORISMATE SYNTHASE MENF"/>
    <property type="match status" value="1"/>
</dbReference>
<proteinExistence type="inferred from homology"/>
<evidence type="ECO:0000313" key="7">
    <source>
        <dbReference type="EMBL" id="GHO87328.1"/>
    </source>
</evidence>
<dbReference type="PANTHER" id="PTHR42839">
    <property type="entry name" value="ISOCHORISMATE SYNTHASE ENTC"/>
    <property type="match status" value="1"/>
</dbReference>
<dbReference type="SUPFAM" id="SSF56322">
    <property type="entry name" value="ADC synthase"/>
    <property type="match status" value="1"/>
</dbReference>
<dbReference type="NCBIfam" id="TIGR00543">
    <property type="entry name" value="isochor_syn"/>
    <property type="match status" value="1"/>
</dbReference>
<evidence type="ECO:0000256" key="4">
    <source>
        <dbReference type="ARBA" id="ARBA00023235"/>
    </source>
</evidence>
<dbReference type="Pfam" id="PF00425">
    <property type="entry name" value="Chorismate_bind"/>
    <property type="match status" value="1"/>
</dbReference>
<dbReference type="EC" id="5.4.4.2" evidence="3"/>
<dbReference type="InterPro" id="IPR019999">
    <property type="entry name" value="Anth_synth_I-like"/>
</dbReference>
<dbReference type="Gene3D" id="3.60.120.10">
    <property type="entry name" value="Anthranilate synthase"/>
    <property type="match status" value="1"/>
</dbReference>
<gene>
    <name evidence="7" type="ORF">KSZ_53340</name>
</gene>
<dbReference type="PRINTS" id="PR00095">
    <property type="entry name" value="ANTSNTHASEI"/>
</dbReference>
<evidence type="ECO:0000259" key="6">
    <source>
        <dbReference type="Pfam" id="PF00425"/>
    </source>
</evidence>
<protein>
    <recommendedName>
        <fullName evidence="3">isochorismate synthase</fullName>
        <ecNumber evidence="3">5.4.4.2</ecNumber>
    </recommendedName>
    <alternativeName>
        <fullName evidence="5">Isochorismate mutase</fullName>
    </alternativeName>
</protein>
<dbReference type="Proteomes" id="UP000635565">
    <property type="component" value="Unassembled WGS sequence"/>
</dbReference>
<comment type="similarity">
    <text evidence="2">Belongs to the isochorismate synthase family.</text>
</comment>
<evidence type="ECO:0000313" key="8">
    <source>
        <dbReference type="Proteomes" id="UP000635565"/>
    </source>
</evidence>
<reference evidence="7 8" key="1">
    <citation type="journal article" date="2021" name="Int. J. Syst. Evol. Microbiol.">
        <title>Reticulibacter mediterranei gen. nov., sp. nov., within the new family Reticulibacteraceae fam. nov., and Ktedonospora formicarum gen. nov., sp. nov., Ktedonobacter robiniae sp. nov., Dictyobacter formicarum sp. nov. and Dictyobacter arantiisoli sp. nov., belonging to the class Ktedonobacteria.</title>
        <authorList>
            <person name="Yabe S."/>
            <person name="Zheng Y."/>
            <person name="Wang C.M."/>
            <person name="Sakai Y."/>
            <person name="Abe K."/>
            <person name="Yokota A."/>
            <person name="Donadio S."/>
            <person name="Cavaletti L."/>
            <person name="Monciardini P."/>
        </authorList>
    </citation>
    <scope>NUCLEOTIDE SEQUENCE [LARGE SCALE GENOMIC DNA]</scope>
    <source>
        <strain evidence="7 8">SOSP1-9</strain>
    </source>
</reference>